<accession>A0A1G6J2S9</accession>
<feature type="transmembrane region" description="Helical" evidence="2">
    <location>
        <begin position="178"/>
        <end position="196"/>
    </location>
</feature>
<feature type="transmembrane region" description="Helical" evidence="2">
    <location>
        <begin position="147"/>
        <end position="166"/>
    </location>
</feature>
<feature type="region of interest" description="Disordered" evidence="1">
    <location>
        <begin position="1"/>
        <end position="58"/>
    </location>
</feature>
<evidence type="ECO:0000256" key="1">
    <source>
        <dbReference type="SAM" id="MobiDB-lite"/>
    </source>
</evidence>
<evidence type="ECO:0000256" key="2">
    <source>
        <dbReference type="SAM" id="Phobius"/>
    </source>
</evidence>
<protein>
    <submittedName>
        <fullName evidence="3">Uncharacterized protein</fullName>
    </submittedName>
</protein>
<dbReference type="EMBL" id="FMZC01000001">
    <property type="protein sequence ID" value="SDC12960.1"/>
    <property type="molecule type" value="Genomic_DNA"/>
</dbReference>
<keyword evidence="2" id="KW-0812">Transmembrane</keyword>
<sequence length="243" mass="25743">MTSRSPDAFPFPTSEHHPSPPPEGAKPSAHAPVETEPKEPALDHGIEESFPASDPVSVDVTKLDTAPTKANDASPNQQPSAHKPSALRTGLIAGAFASVASTMMLALRGRSEVGSITAPTNATSHWLWERKALAARSPSWRYTGLGYVIHHGSATFWALLYAWLWAHRRPQPESASQSLASAGVATAAAFAIDYAITPKRFTPGFEHHLSKRSMAAVYATFAVGLAVGCAVALKDRSDTAGNP</sequence>
<feature type="transmembrane region" description="Helical" evidence="2">
    <location>
        <begin position="216"/>
        <end position="233"/>
    </location>
</feature>
<keyword evidence="4" id="KW-1185">Reference proteome</keyword>
<keyword evidence="2" id="KW-1133">Transmembrane helix</keyword>
<evidence type="ECO:0000313" key="3">
    <source>
        <dbReference type="EMBL" id="SDC12960.1"/>
    </source>
</evidence>
<gene>
    <name evidence="3" type="ORF">SAMN05192589_101302</name>
</gene>
<name>A0A1G6J2S9_9BURK</name>
<reference evidence="3 4" key="1">
    <citation type="submission" date="2016-10" db="EMBL/GenBank/DDBJ databases">
        <authorList>
            <person name="de Groot N.N."/>
        </authorList>
    </citation>
    <scope>NUCLEOTIDE SEQUENCE [LARGE SCALE GENOMIC DNA]</scope>
    <source>
        <strain evidence="3 4">DSM 16619</strain>
    </source>
</reference>
<dbReference type="RefSeq" id="WP_245711189.1">
    <property type="nucleotide sequence ID" value="NZ_FMZC01000001.1"/>
</dbReference>
<dbReference type="Proteomes" id="UP000198781">
    <property type="component" value="Unassembled WGS sequence"/>
</dbReference>
<dbReference type="AlphaFoldDB" id="A0A1G6J2S9"/>
<dbReference type="STRING" id="187868.SAMN05192589_101302"/>
<keyword evidence="2" id="KW-0472">Membrane</keyword>
<evidence type="ECO:0000313" key="4">
    <source>
        <dbReference type="Proteomes" id="UP000198781"/>
    </source>
</evidence>
<organism evidence="3 4">
    <name type="scientific">Paracidovorax valerianellae</name>
    <dbReference type="NCBI Taxonomy" id="187868"/>
    <lineage>
        <taxon>Bacteria</taxon>
        <taxon>Pseudomonadati</taxon>
        <taxon>Pseudomonadota</taxon>
        <taxon>Betaproteobacteria</taxon>
        <taxon>Burkholderiales</taxon>
        <taxon>Comamonadaceae</taxon>
        <taxon>Paracidovorax</taxon>
    </lineage>
</organism>
<feature type="compositionally biased region" description="Basic and acidic residues" evidence="1">
    <location>
        <begin position="33"/>
        <end position="47"/>
    </location>
</feature>
<proteinExistence type="predicted"/>